<dbReference type="CDD" id="cd07720">
    <property type="entry name" value="OPHC2-like_MBL-fold"/>
    <property type="match status" value="1"/>
</dbReference>
<evidence type="ECO:0000313" key="6">
    <source>
        <dbReference type="EMBL" id="MEZ2739293.1"/>
    </source>
</evidence>
<evidence type="ECO:0000256" key="3">
    <source>
        <dbReference type="ARBA" id="ARBA00022801"/>
    </source>
</evidence>
<dbReference type="Gene3D" id="3.60.15.10">
    <property type="entry name" value="Ribonuclease Z/Hydroxyacylglutathione hydrolase-like"/>
    <property type="match status" value="1"/>
</dbReference>
<dbReference type="Pfam" id="PF00753">
    <property type="entry name" value="Lactamase_B"/>
    <property type="match status" value="1"/>
</dbReference>
<keyword evidence="4" id="KW-0862">Zinc</keyword>
<dbReference type="PANTHER" id="PTHR42978:SF6">
    <property type="entry name" value="QUORUM-QUENCHING LACTONASE YTNP-RELATED"/>
    <property type="match status" value="1"/>
</dbReference>
<evidence type="ECO:0000256" key="4">
    <source>
        <dbReference type="ARBA" id="ARBA00022833"/>
    </source>
</evidence>
<proteinExistence type="inferred from homology"/>
<dbReference type="SUPFAM" id="SSF56281">
    <property type="entry name" value="Metallo-hydrolase/oxidoreductase"/>
    <property type="match status" value="1"/>
</dbReference>
<sequence length="321" mass="34681">MHLTRRDCFRWGSAALATAGLSACATHTTTASSARTADAAGTGFQRKRLGPATITAVSDGVSRRPLDASFVRNAPLAQVQATLAAQKLPTTHIDVPYTCYVIETQGKRYLLDTGFADNGGAGTGLLHTHLRAAGIPPESIDTIILSHLHGDHINGLRRKSGELVYPQATVYVAQPEMAFWGDDARMQAAPEAARGGFQNVRRVFNGYPQDKLKLFTPGSRIDGVIDTLPAVGHTPGHTAIAIGSGKDRFTFIADTTNYPYLFVRHPNWHVMFDMNPEQAAGTRQALLAQLAKEGGWVGGFHFPLPGFGHIHTRNDGFDWVT</sequence>
<reference evidence="6 7" key="1">
    <citation type="submission" date="2024-08" db="EMBL/GenBank/DDBJ databases">
        <authorList>
            <person name="Feng Z."/>
            <person name="Ronholm J."/>
        </authorList>
    </citation>
    <scope>NUCLEOTIDE SEQUENCE [LARGE SCALE GENOMIC DNA]</scope>
    <source>
        <strain evidence="6 7">4-AB0-8</strain>
    </source>
</reference>
<dbReference type="PANTHER" id="PTHR42978">
    <property type="entry name" value="QUORUM-QUENCHING LACTONASE YTNP-RELATED-RELATED"/>
    <property type="match status" value="1"/>
</dbReference>
<dbReference type="PROSITE" id="PS51318">
    <property type="entry name" value="TAT"/>
    <property type="match status" value="1"/>
</dbReference>
<dbReference type="RefSeq" id="WP_284213946.1">
    <property type="nucleotide sequence ID" value="NZ_JARXOV010000008.1"/>
</dbReference>
<dbReference type="GeneID" id="300071308"/>
<protein>
    <submittedName>
        <fullName evidence="6">MBL fold metallo-hydrolase</fullName>
    </submittedName>
</protein>
<name>A0ABV4IBT0_9BURK</name>
<dbReference type="InterPro" id="IPR006311">
    <property type="entry name" value="TAT_signal"/>
</dbReference>
<evidence type="ECO:0000313" key="7">
    <source>
        <dbReference type="Proteomes" id="UP001567350"/>
    </source>
</evidence>
<keyword evidence="3" id="KW-0378">Hydrolase</keyword>
<dbReference type="InterPro" id="IPR036866">
    <property type="entry name" value="RibonucZ/Hydroxyglut_hydro"/>
</dbReference>
<dbReference type="PROSITE" id="PS51257">
    <property type="entry name" value="PROKAR_LIPOPROTEIN"/>
    <property type="match status" value="1"/>
</dbReference>
<dbReference type="SMART" id="SM00849">
    <property type="entry name" value="Lactamase_B"/>
    <property type="match status" value="1"/>
</dbReference>
<gene>
    <name evidence="6" type="ORF">ACBP88_07420</name>
</gene>
<dbReference type="Proteomes" id="UP001567350">
    <property type="component" value="Unassembled WGS sequence"/>
</dbReference>
<keyword evidence="2" id="KW-0479">Metal-binding</keyword>
<comment type="caution">
    <text evidence="6">The sequence shown here is derived from an EMBL/GenBank/DDBJ whole genome shotgun (WGS) entry which is preliminary data.</text>
</comment>
<comment type="similarity">
    <text evidence="1">Belongs to the metallo-beta-lactamase superfamily.</text>
</comment>
<evidence type="ECO:0000256" key="2">
    <source>
        <dbReference type="ARBA" id="ARBA00022723"/>
    </source>
</evidence>
<dbReference type="InterPro" id="IPR051013">
    <property type="entry name" value="MBL_superfamily_lactonases"/>
</dbReference>
<dbReference type="EMBL" id="JBGJLR010000005">
    <property type="protein sequence ID" value="MEZ2739293.1"/>
    <property type="molecule type" value="Genomic_DNA"/>
</dbReference>
<feature type="domain" description="Metallo-beta-lactamase" evidence="5">
    <location>
        <begin position="96"/>
        <end position="301"/>
    </location>
</feature>
<evidence type="ECO:0000259" key="5">
    <source>
        <dbReference type="SMART" id="SM00849"/>
    </source>
</evidence>
<evidence type="ECO:0000256" key="1">
    <source>
        <dbReference type="ARBA" id="ARBA00007749"/>
    </source>
</evidence>
<keyword evidence="7" id="KW-1185">Reference proteome</keyword>
<organism evidence="6 7">
    <name type="scientific">Comamonas jiangduensis</name>
    <dbReference type="NCBI Taxonomy" id="1194168"/>
    <lineage>
        <taxon>Bacteria</taxon>
        <taxon>Pseudomonadati</taxon>
        <taxon>Pseudomonadota</taxon>
        <taxon>Betaproteobacteria</taxon>
        <taxon>Burkholderiales</taxon>
        <taxon>Comamonadaceae</taxon>
        <taxon>Comamonas</taxon>
    </lineage>
</organism>
<dbReference type="InterPro" id="IPR001279">
    <property type="entry name" value="Metallo-B-lactamas"/>
</dbReference>
<accession>A0ABV4IBT0</accession>